<dbReference type="CDD" id="cd07333">
    <property type="entry name" value="M48C_bepA_like"/>
    <property type="match status" value="1"/>
</dbReference>
<dbReference type="Pfam" id="PF01435">
    <property type="entry name" value="Peptidase_M48"/>
    <property type="match status" value="1"/>
</dbReference>
<dbReference type="GO" id="GO:0042597">
    <property type="term" value="C:periplasmic space"/>
    <property type="evidence" value="ECO:0007669"/>
    <property type="project" value="UniProtKB-SubCell"/>
</dbReference>
<dbReference type="InterPro" id="IPR030873">
    <property type="entry name" value="Protease_BepA"/>
</dbReference>
<proteinExistence type="inferred from homology"/>
<evidence type="ECO:0000256" key="1">
    <source>
        <dbReference type="ARBA" id="ARBA00022670"/>
    </source>
</evidence>
<dbReference type="GO" id="GO:0008270">
    <property type="term" value="F:zinc ion binding"/>
    <property type="evidence" value="ECO:0007669"/>
    <property type="project" value="UniProtKB-UniRule"/>
</dbReference>
<evidence type="ECO:0000313" key="10">
    <source>
        <dbReference type="EMBL" id="GEA49387.1"/>
    </source>
</evidence>
<feature type="domain" description="Peptidase M48" evidence="9">
    <location>
        <begin position="105"/>
        <end position="288"/>
    </location>
</feature>
<feature type="active site" evidence="8">
    <location>
        <position position="168"/>
    </location>
</feature>
<keyword evidence="7 8" id="KW-0482">Metalloprotease</keyword>
<gene>
    <name evidence="10" type="ORF">VIN01S_01910</name>
</gene>
<evidence type="ECO:0000259" key="9">
    <source>
        <dbReference type="Pfam" id="PF01435"/>
    </source>
</evidence>
<dbReference type="EMBL" id="BJLF01000001">
    <property type="protein sequence ID" value="GEA49387.1"/>
    <property type="molecule type" value="Genomic_DNA"/>
</dbReference>
<keyword evidence="11" id="KW-1185">Reference proteome</keyword>
<dbReference type="Gene3D" id="3.30.2010.10">
    <property type="entry name" value="Metalloproteases ('zincins'), catalytic domain"/>
    <property type="match status" value="1"/>
</dbReference>
<comment type="caution">
    <text evidence="10">The sequence shown here is derived from an EMBL/GenBank/DDBJ whole genome shotgun (WGS) entry which is preliminary data.</text>
</comment>
<evidence type="ECO:0000256" key="2">
    <source>
        <dbReference type="ARBA" id="ARBA00022723"/>
    </source>
</evidence>
<feature type="binding site" evidence="8">
    <location>
        <position position="232"/>
    </location>
    <ligand>
        <name>Zn(2+)</name>
        <dbReference type="ChEBI" id="CHEBI:29105"/>
        <note>catalytic</note>
    </ligand>
</feature>
<comment type="cofactor">
    <cofactor evidence="8">
        <name>Zn(2+)</name>
        <dbReference type="ChEBI" id="CHEBI:29105"/>
    </cofactor>
    <text evidence="8">Binds 1 zinc ion per subunit.</text>
</comment>
<protein>
    <recommendedName>
        <fullName evidence="8">Putative beta-barrel assembly-enhancing protease</fullName>
        <ecNumber evidence="8">3.4.-.-</ecNumber>
    </recommendedName>
</protein>
<dbReference type="InterPro" id="IPR011990">
    <property type="entry name" value="TPR-like_helical_dom_sf"/>
</dbReference>
<comment type="similarity">
    <text evidence="8">Belongs to the peptidase M48 family. BepA subfamily.</text>
</comment>
<sequence length="519" mass="57330">MRFPRNQMQIAESTVVYLFKNGTGSDIRKTMNASILKRAPSVLAMLLGATLSLSSSSLANTSDLPDIGTTAGGTLTIDQERNYGDAYMRILRASQPVINDPVLSEYISSLGYRLVANAEDVKTPFEFFLIRDRNINAFAFFGGHVAIHTGLFLHANSEGELASVVAHEIAHVTQRHLARRMEDQARKNPITLAALAGSILLAIAAPEAGIAALTATQAGAMQSAINYTRSNEKEADRVGMNTLIKAGYDPHAMPSFFGRLADQYRYASKPPPMLLTHPLPEDRITDSRSRADAYPISPAAPAIDFHMAKARVVARYVGISSDGAMDWLVRKEKTASKTIKPAYEYGKALVYLDTKQLDKAEELLLALQKQFPHSNFVLDALSDLNIEKKTPEKAEALLEEALKTKPRNPVLQINLANVMIEAERNEQAIRMLQRYTHDNPQDTNGWHLLSKAHANLSDSANELAARGELYALNANWNRAIQSFTQAAQLSELGSLQQARFDARIDQLLQERDQFMALQN</sequence>
<keyword evidence="2 8" id="KW-0479">Metal-binding</keyword>
<comment type="subcellular location">
    <subcellularLocation>
        <location evidence="8">Periplasm</location>
    </subcellularLocation>
</comment>
<dbReference type="Proteomes" id="UP000318717">
    <property type="component" value="Unassembled WGS sequence"/>
</dbReference>
<dbReference type="HAMAP" id="MF_00997">
    <property type="entry name" value="Protease_BepA"/>
    <property type="match status" value="1"/>
</dbReference>
<accession>A0A4Y3HQS6</accession>
<evidence type="ECO:0000256" key="3">
    <source>
        <dbReference type="ARBA" id="ARBA00022729"/>
    </source>
</evidence>
<dbReference type="EC" id="3.4.-.-" evidence="8"/>
<dbReference type="AlphaFoldDB" id="A0A4Y3HQS6"/>
<keyword evidence="3 8" id="KW-0732">Signal</keyword>
<dbReference type="InterPro" id="IPR001915">
    <property type="entry name" value="Peptidase_M48"/>
</dbReference>
<reference evidence="10 11" key="1">
    <citation type="submission" date="2019-06" db="EMBL/GenBank/DDBJ databases">
        <title>Whole genome shotgun sequence of Vibrio inusitatus NBRC 102082.</title>
        <authorList>
            <person name="Hosoyama A."/>
            <person name="Uohara A."/>
            <person name="Ohji S."/>
            <person name="Ichikawa N."/>
        </authorList>
    </citation>
    <scope>NUCLEOTIDE SEQUENCE [LARGE SCALE GENOMIC DNA]</scope>
    <source>
        <strain evidence="10 11">NBRC 102082</strain>
    </source>
</reference>
<name>A0A4Y3HQS6_9VIBR</name>
<keyword evidence="4 8" id="KW-0574">Periplasm</keyword>
<dbReference type="Pfam" id="PF14559">
    <property type="entry name" value="TPR_19"/>
    <property type="match status" value="1"/>
</dbReference>
<evidence type="ECO:0000256" key="6">
    <source>
        <dbReference type="ARBA" id="ARBA00022833"/>
    </source>
</evidence>
<dbReference type="GO" id="GO:0051603">
    <property type="term" value="P:proteolysis involved in protein catabolic process"/>
    <property type="evidence" value="ECO:0007669"/>
    <property type="project" value="TreeGrafter"/>
</dbReference>
<feature type="binding site" evidence="8">
    <location>
        <position position="167"/>
    </location>
    <ligand>
        <name>Zn(2+)</name>
        <dbReference type="ChEBI" id="CHEBI:29105"/>
        <note>catalytic</note>
    </ligand>
</feature>
<evidence type="ECO:0000313" key="11">
    <source>
        <dbReference type="Proteomes" id="UP000318717"/>
    </source>
</evidence>
<organism evidence="10 11">
    <name type="scientific">Vibrio inusitatus NBRC 102082</name>
    <dbReference type="NCBI Taxonomy" id="1219070"/>
    <lineage>
        <taxon>Bacteria</taxon>
        <taxon>Pseudomonadati</taxon>
        <taxon>Pseudomonadota</taxon>
        <taxon>Gammaproteobacteria</taxon>
        <taxon>Vibrionales</taxon>
        <taxon>Vibrionaceae</taxon>
        <taxon>Vibrio</taxon>
    </lineage>
</organism>
<dbReference type="GO" id="GO:0004222">
    <property type="term" value="F:metalloendopeptidase activity"/>
    <property type="evidence" value="ECO:0007669"/>
    <property type="project" value="InterPro"/>
</dbReference>
<keyword evidence="6 8" id="KW-0862">Zinc</keyword>
<evidence type="ECO:0000256" key="5">
    <source>
        <dbReference type="ARBA" id="ARBA00022801"/>
    </source>
</evidence>
<keyword evidence="1 8" id="KW-0645">Protease</keyword>
<evidence type="ECO:0000256" key="4">
    <source>
        <dbReference type="ARBA" id="ARBA00022764"/>
    </source>
</evidence>
<dbReference type="Gene3D" id="1.25.40.10">
    <property type="entry name" value="Tetratricopeptide repeat domain"/>
    <property type="match status" value="1"/>
</dbReference>
<feature type="binding site" evidence="8">
    <location>
        <position position="171"/>
    </location>
    <ligand>
        <name>Zn(2+)</name>
        <dbReference type="ChEBI" id="CHEBI:29105"/>
        <note>catalytic</note>
    </ligand>
</feature>
<dbReference type="GO" id="GO:0016020">
    <property type="term" value="C:membrane"/>
    <property type="evidence" value="ECO:0007669"/>
    <property type="project" value="InterPro"/>
</dbReference>
<dbReference type="SUPFAM" id="SSF48452">
    <property type="entry name" value="TPR-like"/>
    <property type="match status" value="1"/>
</dbReference>
<keyword evidence="5 8" id="KW-0378">Hydrolase</keyword>
<evidence type="ECO:0000256" key="8">
    <source>
        <dbReference type="HAMAP-Rule" id="MF_00997"/>
    </source>
</evidence>
<dbReference type="PANTHER" id="PTHR22726">
    <property type="entry name" value="METALLOENDOPEPTIDASE OMA1"/>
    <property type="match status" value="1"/>
</dbReference>
<comment type="function">
    <text evidence="8">Functions as both a chaperone and a metalloprotease. Maintains the integrity of the outer membrane by promoting either the assembly or the elimination of outer membrane proteins, depending on their folding state.</text>
</comment>
<dbReference type="PANTHER" id="PTHR22726:SF1">
    <property type="entry name" value="METALLOENDOPEPTIDASE OMA1, MITOCHONDRIAL"/>
    <property type="match status" value="1"/>
</dbReference>
<evidence type="ECO:0000256" key="7">
    <source>
        <dbReference type="ARBA" id="ARBA00023049"/>
    </source>
</evidence>
<dbReference type="InterPro" id="IPR051156">
    <property type="entry name" value="Mito/Outer_Membr_Metalloprot"/>
</dbReference>
<feature type="active site" description="Proton donor" evidence="8">
    <location>
        <position position="236"/>
    </location>
</feature>